<proteinExistence type="predicted"/>
<evidence type="ECO:0008006" key="3">
    <source>
        <dbReference type="Google" id="ProtNLM"/>
    </source>
</evidence>
<gene>
    <name evidence="1" type="ordered locus">Nwat_1844</name>
</gene>
<sequence>MGYHFHAYDDERSKGEYMKYKSIFSFAFLLLGCAFMSAAVYAEPVVKDRSDIAGSWALEKTSLKKDGKNGNKEVATWVFHTDGTVVISGYNKFLKKDTEFTKSYEIDEDSTIHIKDNLGTNKYRVVEKGDHEMILKGPYGYYFFEKN</sequence>
<evidence type="ECO:0000313" key="1">
    <source>
        <dbReference type="EMBL" id="ADJ28695.1"/>
    </source>
</evidence>
<reference evidence="1 2" key="1">
    <citation type="submission" date="2010-06" db="EMBL/GenBank/DDBJ databases">
        <title>Complete sequence of chromosome of Nitrosococcus watsoni C-113.</title>
        <authorList>
            <consortium name="US DOE Joint Genome Institute"/>
            <person name="Lucas S."/>
            <person name="Copeland A."/>
            <person name="Lapidus A."/>
            <person name="Cheng J.-F."/>
            <person name="Bruce D."/>
            <person name="Goodwin L."/>
            <person name="Pitluck S."/>
            <person name="Malfatti S.A."/>
            <person name="Chain P.S.G."/>
            <person name="Land M."/>
            <person name="Hauser L."/>
            <person name="Kyrpides N."/>
            <person name="Ivanova N."/>
            <person name="Cambell M.A."/>
            <person name="Heidelberg J.F."/>
            <person name="Klotz M.G."/>
            <person name="Woyke T."/>
        </authorList>
    </citation>
    <scope>NUCLEOTIDE SEQUENCE [LARGE SCALE GENOMIC DNA]</scope>
    <source>
        <strain evidence="1 2">C-113</strain>
    </source>
</reference>
<protein>
    <recommendedName>
        <fullName evidence="3">Lipocalin-like domain-containing protein</fullName>
    </recommendedName>
</protein>
<evidence type="ECO:0000313" key="2">
    <source>
        <dbReference type="Proteomes" id="UP000000393"/>
    </source>
</evidence>
<organism evidence="1 2">
    <name type="scientific">Nitrosococcus watsoni (strain C-113)</name>
    <dbReference type="NCBI Taxonomy" id="105559"/>
    <lineage>
        <taxon>Bacteria</taxon>
        <taxon>Pseudomonadati</taxon>
        <taxon>Pseudomonadota</taxon>
        <taxon>Gammaproteobacteria</taxon>
        <taxon>Chromatiales</taxon>
        <taxon>Chromatiaceae</taxon>
        <taxon>Nitrosococcus</taxon>
    </lineage>
</organism>
<dbReference type="HOGENOM" id="CLU_1766089_0_0_6"/>
<dbReference type="AlphaFoldDB" id="D8K718"/>
<name>D8K718_NITWC</name>
<dbReference type="EMBL" id="CP002086">
    <property type="protein sequence ID" value="ADJ28695.1"/>
    <property type="molecule type" value="Genomic_DNA"/>
</dbReference>
<dbReference type="Proteomes" id="UP000000393">
    <property type="component" value="Chromosome"/>
</dbReference>
<keyword evidence="2" id="KW-1185">Reference proteome</keyword>
<dbReference type="STRING" id="105559.Nwat_1844"/>
<accession>D8K718</accession>
<dbReference type="KEGG" id="nwa:Nwat_1844"/>
<dbReference type="eggNOG" id="ENOG5033ENB">
    <property type="taxonomic scope" value="Bacteria"/>
</dbReference>